<keyword evidence="8" id="KW-0472">Membrane</keyword>
<evidence type="ECO:0000256" key="10">
    <source>
        <dbReference type="ARBA" id="ARBA00023180"/>
    </source>
</evidence>
<keyword evidence="10" id="KW-0325">Glycoprotein</keyword>
<comment type="subcellular location">
    <subcellularLocation>
        <location evidence="1">Cell membrane</location>
        <topology evidence="1">Single-pass type I membrane protein</topology>
    </subcellularLocation>
</comment>
<dbReference type="Gene3D" id="3.80.10.10">
    <property type="entry name" value="Ribonuclease Inhibitor"/>
    <property type="match status" value="1"/>
</dbReference>
<organism evidence="14 15">
    <name type="scientific">Zingiber officinale</name>
    <name type="common">Ginger</name>
    <name type="synonym">Amomum zingiber</name>
    <dbReference type="NCBI Taxonomy" id="94328"/>
    <lineage>
        <taxon>Eukaryota</taxon>
        <taxon>Viridiplantae</taxon>
        <taxon>Streptophyta</taxon>
        <taxon>Embryophyta</taxon>
        <taxon>Tracheophyta</taxon>
        <taxon>Spermatophyta</taxon>
        <taxon>Magnoliopsida</taxon>
        <taxon>Liliopsida</taxon>
        <taxon>Zingiberales</taxon>
        <taxon>Zingiberaceae</taxon>
        <taxon>Zingiber</taxon>
    </lineage>
</organism>
<evidence type="ECO:0000256" key="6">
    <source>
        <dbReference type="ARBA" id="ARBA00022729"/>
    </source>
</evidence>
<dbReference type="GO" id="GO:0005886">
    <property type="term" value="C:plasma membrane"/>
    <property type="evidence" value="ECO:0007669"/>
    <property type="project" value="UniProtKB-SubCell"/>
</dbReference>
<name>A0A8J5KB75_ZINOF</name>
<evidence type="ECO:0000256" key="2">
    <source>
        <dbReference type="ARBA" id="ARBA00012513"/>
    </source>
</evidence>
<evidence type="ECO:0000256" key="1">
    <source>
        <dbReference type="ARBA" id="ARBA00004251"/>
    </source>
</evidence>
<protein>
    <recommendedName>
        <fullName evidence="2">non-specific serine/threonine protein kinase</fullName>
        <ecNumber evidence="2">2.7.11.1</ecNumber>
    </recommendedName>
</protein>
<dbReference type="EC" id="2.7.11.1" evidence="2"/>
<reference evidence="14 15" key="1">
    <citation type="submission" date="2020-08" db="EMBL/GenBank/DDBJ databases">
        <title>Plant Genome Project.</title>
        <authorList>
            <person name="Zhang R.-G."/>
        </authorList>
    </citation>
    <scope>NUCLEOTIDE SEQUENCE [LARGE SCALE GENOMIC DNA]</scope>
    <source>
        <tissue evidence="14">Rhizome</tissue>
    </source>
</reference>
<evidence type="ECO:0000313" key="15">
    <source>
        <dbReference type="Proteomes" id="UP000734854"/>
    </source>
</evidence>
<evidence type="ECO:0000256" key="12">
    <source>
        <dbReference type="ARBA" id="ARBA00048679"/>
    </source>
</evidence>
<dbReference type="InterPro" id="IPR045381">
    <property type="entry name" value="BRI1_island_dom"/>
</dbReference>
<sequence length="189" mass="20243">MISCAIIPAEGNTLAFVRNVGNSCKGIGGLLEFADIRPERLLQVPTLKTCDFTQLYSGATVNNWVHFQTLEYLDLSVLSYNELSGSIPVARNRLTGEIPASLGRLRNLGVFDASHNRLQGSIPESFSNLSFLVQIDLSDNNLSGPISALGQLTTLPASQYANNPGLCGVPLLPCQSALGNLPSTTPLRE</sequence>
<keyword evidence="7" id="KW-1133">Transmembrane helix</keyword>
<comment type="catalytic activity">
    <reaction evidence="11">
        <text>L-threonyl-[protein] + ATP = O-phospho-L-threonyl-[protein] + ADP + H(+)</text>
        <dbReference type="Rhea" id="RHEA:46608"/>
        <dbReference type="Rhea" id="RHEA-COMP:11060"/>
        <dbReference type="Rhea" id="RHEA-COMP:11605"/>
        <dbReference type="ChEBI" id="CHEBI:15378"/>
        <dbReference type="ChEBI" id="CHEBI:30013"/>
        <dbReference type="ChEBI" id="CHEBI:30616"/>
        <dbReference type="ChEBI" id="CHEBI:61977"/>
        <dbReference type="ChEBI" id="CHEBI:456216"/>
        <dbReference type="EC" id="2.7.11.1"/>
    </reaction>
</comment>
<evidence type="ECO:0000259" key="13">
    <source>
        <dbReference type="Pfam" id="PF20141"/>
    </source>
</evidence>
<evidence type="ECO:0000256" key="3">
    <source>
        <dbReference type="ARBA" id="ARBA00022475"/>
    </source>
</evidence>
<dbReference type="PANTHER" id="PTHR48063">
    <property type="entry name" value="LRR RECEPTOR-LIKE KINASE"/>
    <property type="match status" value="1"/>
</dbReference>
<dbReference type="Pfam" id="PF20141">
    <property type="entry name" value="Island"/>
    <property type="match status" value="1"/>
</dbReference>
<evidence type="ECO:0000256" key="8">
    <source>
        <dbReference type="ARBA" id="ARBA00023136"/>
    </source>
</evidence>
<feature type="domain" description="Brassinosteroid receptor BRI1 island" evidence="13">
    <location>
        <begin position="10"/>
        <end position="63"/>
    </location>
</feature>
<dbReference type="Proteomes" id="UP000734854">
    <property type="component" value="Unassembled WGS sequence"/>
</dbReference>
<dbReference type="GO" id="GO:0004674">
    <property type="term" value="F:protein serine/threonine kinase activity"/>
    <property type="evidence" value="ECO:0007669"/>
    <property type="project" value="UniProtKB-KW"/>
</dbReference>
<dbReference type="InterPro" id="IPR046956">
    <property type="entry name" value="RLP23-like"/>
</dbReference>
<evidence type="ECO:0000313" key="14">
    <source>
        <dbReference type="EMBL" id="KAG6479921.1"/>
    </source>
</evidence>
<comment type="catalytic activity">
    <reaction evidence="12">
        <text>L-seryl-[protein] + ATP = O-phospho-L-seryl-[protein] + ADP + H(+)</text>
        <dbReference type="Rhea" id="RHEA:17989"/>
        <dbReference type="Rhea" id="RHEA-COMP:9863"/>
        <dbReference type="Rhea" id="RHEA-COMP:11604"/>
        <dbReference type="ChEBI" id="CHEBI:15378"/>
        <dbReference type="ChEBI" id="CHEBI:29999"/>
        <dbReference type="ChEBI" id="CHEBI:30616"/>
        <dbReference type="ChEBI" id="CHEBI:83421"/>
        <dbReference type="ChEBI" id="CHEBI:456216"/>
        <dbReference type="EC" id="2.7.11.1"/>
    </reaction>
</comment>
<keyword evidence="6" id="KW-0732">Signal</keyword>
<evidence type="ECO:0000256" key="4">
    <source>
        <dbReference type="ARBA" id="ARBA00022527"/>
    </source>
</evidence>
<proteinExistence type="predicted"/>
<dbReference type="SUPFAM" id="SSF52058">
    <property type="entry name" value="L domain-like"/>
    <property type="match status" value="1"/>
</dbReference>
<dbReference type="Pfam" id="PF00560">
    <property type="entry name" value="LRR_1"/>
    <property type="match status" value="2"/>
</dbReference>
<dbReference type="EMBL" id="JACMSC010000017">
    <property type="protein sequence ID" value="KAG6479921.1"/>
    <property type="molecule type" value="Genomic_DNA"/>
</dbReference>
<keyword evidence="3" id="KW-1003">Cell membrane</keyword>
<dbReference type="Gene3D" id="3.30.1490.310">
    <property type="match status" value="1"/>
</dbReference>
<dbReference type="AlphaFoldDB" id="A0A8J5KB75"/>
<comment type="caution">
    <text evidence="14">The sequence shown here is derived from an EMBL/GenBank/DDBJ whole genome shotgun (WGS) entry which is preliminary data.</text>
</comment>
<dbReference type="InterPro" id="IPR032675">
    <property type="entry name" value="LRR_dom_sf"/>
</dbReference>
<accession>A0A8J5KB75</accession>
<evidence type="ECO:0000256" key="5">
    <source>
        <dbReference type="ARBA" id="ARBA00022692"/>
    </source>
</evidence>
<keyword evidence="4" id="KW-0723">Serine/threonine-protein kinase</keyword>
<dbReference type="PANTHER" id="PTHR48063:SF112">
    <property type="entry name" value="RECEPTOR LIKE PROTEIN 30-LIKE"/>
    <property type="match status" value="1"/>
</dbReference>
<keyword evidence="5" id="KW-0812">Transmembrane</keyword>
<keyword evidence="4" id="KW-0808">Transferase</keyword>
<evidence type="ECO:0000256" key="11">
    <source>
        <dbReference type="ARBA" id="ARBA00047899"/>
    </source>
</evidence>
<keyword evidence="15" id="KW-1185">Reference proteome</keyword>
<evidence type="ECO:0000256" key="9">
    <source>
        <dbReference type="ARBA" id="ARBA00023170"/>
    </source>
</evidence>
<keyword evidence="9" id="KW-0675">Receptor</keyword>
<keyword evidence="4" id="KW-0418">Kinase</keyword>
<dbReference type="InterPro" id="IPR001611">
    <property type="entry name" value="Leu-rich_rpt"/>
</dbReference>
<gene>
    <name evidence="14" type="ORF">ZIOFF_063397</name>
</gene>
<evidence type="ECO:0000256" key="7">
    <source>
        <dbReference type="ARBA" id="ARBA00022989"/>
    </source>
</evidence>